<dbReference type="InterPro" id="IPR038883">
    <property type="entry name" value="AN11006-like"/>
</dbReference>
<dbReference type="Proteomes" id="UP000237631">
    <property type="component" value="Unassembled WGS sequence"/>
</dbReference>
<organism evidence="1 2">
    <name type="scientific">Cercospora berteroae</name>
    <dbReference type="NCBI Taxonomy" id="357750"/>
    <lineage>
        <taxon>Eukaryota</taxon>
        <taxon>Fungi</taxon>
        <taxon>Dikarya</taxon>
        <taxon>Ascomycota</taxon>
        <taxon>Pezizomycotina</taxon>
        <taxon>Dothideomycetes</taxon>
        <taxon>Dothideomycetidae</taxon>
        <taxon>Mycosphaerellales</taxon>
        <taxon>Mycosphaerellaceae</taxon>
        <taxon>Cercospora</taxon>
    </lineage>
</organism>
<evidence type="ECO:0000313" key="2">
    <source>
        <dbReference type="Proteomes" id="UP000237631"/>
    </source>
</evidence>
<dbReference type="PANTHER" id="PTHR42085:SF2">
    <property type="entry name" value="F-BOX DOMAIN-CONTAINING PROTEIN"/>
    <property type="match status" value="1"/>
</dbReference>
<dbReference type="OrthoDB" id="3650371at2759"/>
<name>A0A2S6C5E9_9PEZI</name>
<accession>A0A2S6C5E9</accession>
<dbReference type="EMBL" id="PNEN01000551">
    <property type="protein sequence ID" value="PPJ54959.1"/>
    <property type="molecule type" value="Genomic_DNA"/>
</dbReference>
<evidence type="ECO:0000313" key="1">
    <source>
        <dbReference type="EMBL" id="PPJ54959.1"/>
    </source>
</evidence>
<comment type="caution">
    <text evidence="1">The sequence shown here is derived from an EMBL/GenBank/DDBJ whole genome shotgun (WGS) entry which is preliminary data.</text>
</comment>
<protein>
    <recommendedName>
        <fullName evidence="3">F-box domain-containing protein</fullName>
    </recommendedName>
</protein>
<gene>
    <name evidence="1" type="ORF">CBER1_08969</name>
</gene>
<proteinExistence type="predicted"/>
<reference evidence="2" key="1">
    <citation type="journal article" date="2017" name="bioRxiv">
        <title>Conservation of a gene cluster reveals novel cercosporin biosynthetic mechanisms and extends production to the genus Colletotrichum.</title>
        <authorList>
            <person name="de Jonge R."/>
            <person name="Ebert M.K."/>
            <person name="Huitt-Roehl C.R."/>
            <person name="Pal P."/>
            <person name="Suttle J.C."/>
            <person name="Spanner R.E."/>
            <person name="Neubauer J.D."/>
            <person name="Jurick W.M.II."/>
            <person name="Stott K.A."/>
            <person name="Secor G.A."/>
            <person name="Thomma B.P.H.J."/>
            <person name="Van de Peer Y."/>
            <person name="Townsend C.A."/>
            <person name="Bolton M.D."/>
        </authorList>
    </citation>
    <scope>NUCLEOTIDE SEQUENCE [LARGE SCALE GENOMIC DNA]</scope>
    <source>
        <strain evidence="2">CBS538.71</strain>
    </source>
</reference>
<evidence type="ECO:0008006" key="3">
    <source>
        <dbReference type="Google" id="ProtNLM"/>
    </source>
</evidence>
<keyword evidence="2" id="KW-1185">Reference proteome</keyword>
<dbReference type="AlphaFoldDB" id="A0A2S6C5E9"/>
<sequence length="262" mass="29086">MINIPHGAFAAEQSQITVTSGSATSSKATVSAQGLPSIAGMMTSSSDRAGANEEKHFPFLQLPAELRLLVYEHLLVAEGLWRVHRRGNVNRNTSRLYPNITATCKIVYREATPILYGHNEFKFDRGTRELGSFMNEISESAQYVSAARVDHMSDNRKQTKAIFVLLKKCKALSKLTVGYSLWHSHAGPEAVAKSLGPLARLLHKNQQKKQDLKARDVLDGLHFPGVQVHRDLRDAVARQAEEVNRAAAFEKAVKDLLRATFK</sequence>
<dbReference type="PANTHER" id="PTHR42085">
    <property type="entry name" value="F-BOX DOMAIN-CONTAINING PROTEIN"/>
    <property type="match status" value="1"/>
</dbReference>